<dbReference type="Proteomes" id="UP000269352">
    <property type="component" value="Unassembled WGS sequence"/>
</dbReference>
<dbReference type="GO" id="GO:0007035">
    <property type="term" value="P:vacuolar acidification"/>
    <property type="evidence" value="ECO:0007669"/>
    <property type="project" value="TreeGrafter"/>
</dbReference>
<protein>
    <submittedName>
        <fullName evidence="9">Vacuolar type H+-transporting ATPase subunit I</fullName>
    </submittedName>
</protein>
<dbReference type="GO" id="GO:0051117">
    <property type="term" value="F:ATPase binding"/>
    <property type="evidence" value="ECO:0007669"/>
    <property type="project" value="TreeGrafter"/>
</dbReference>
<dbReference type="GO" id="GO:0016471">
    <property type="term" value="C:vacuolar proton-transporting V-type ATPase complex"/>
    <property type="evidence" value="ECO:0007669"/>
    <property type="project" value="TreeGrafter"/>
</dbReference>
<dbReference type="InterPro" id="IPR002490">
    <property type="entry name" value="V-ATPase_116kDa_su"/>
</dbReference>
<sequence>MSVAGLQKVQIFILQKKTPEFLAGLQELGVLEITNLQDSAPPPAAELAQRYQKILRFLGELFPRPRGFIENFIQVKPVVKKAQAAEILKNNSGQTIALLEKLSTEWRAQTAALKQLADAAQKQELYACFGLARAKKAAKLKQAGALFGQIPVKKLDAEKMQVLRSDEKTAFVQIIFLREDETAVRVELAESGFTEVTLPLQKREYFREAVSLRWRFNKLSRKNAELRQRLAKIYAAEYTRLAVWTEHLTQANALRQWSAGLAATEKTSFLTGWIPLAQKKKLRQYLEKFSGDLYWREVEPDEGEEPPILLRNGAATPLEAVTALYGMPNNKDLDPSPFMAPFFIVFYGLCLSDAGYGLLLLLFAVFLLARFFANLTKFGKKLLVLNIYCGLSTIVVGLLTGSVFGLDFNILPWPAVKNFFWSVKIIDPMANPLPLLGLSVALGAVQMLTGLFLRWILDIRQKGFGEAFLVSGCWFVFLLAIFGWAVLSLLPAGRSWSPAAALLAGILQYIVMGGAVFMILTQGRHQKSPLLKLGSGLLSLYRLSGYVGDLLSYTRLFALGLVTAVMALVINYLAALTGGIPVIGLGVMIVILIFGHVLDFLINMLGSFVHSARLQYVEYFSKFFEGGGRFFQPFSWQTKYVSLE</sequence>
<keyword evidence="7 8" id="KW-0472">Membrane</keyword>
<keyword evidence="3" id="KW-0813">Transport</keyword>
<comment type="caution">
    <text evidence="9">The sequence shown here is derived from an EMBL/GenBank/DDBJ whole genome shotgun (WGS) entry which is preliminary data.</text>
</comment>
<dbReference type="GO" id="GO:0033179">
    <property type="term" value="C:proton-transporting V-type ATPase, V0 domain"/>
    <property type="evidence" value="ECO:0007669"/>
    <property type="project" value="InterPro"/>
</dbReference>
<evidence type="ECO:0000313" key="10">
    <source>
        <dbReference type="Proteomes" id="UP000269352"/>
    </source>
</evidence>
<feature type="transmembrane region" description="Helical" evidence="8">
    <location>
        <begin position="468"/>
        <end position="487"/>
    </location>
</feature>
<keyword evidence="5 8" id="KW-1133">Transmembrane helix</keyword>
<evidence type="ECO:0000256" key="4">
    <source>
        <dbReference type="ARBA" id="ARBA00022692"/>
    </source>
</evidence>
<dbReference type="Gene3D" id="3.30.70.2750">
    <property type="match status" value="1"/>
</dbReference>
<dbReference type="EMBL" id="BGZN01000006">
    <property type="protein sequence ID" value="GBR73080.1"/>
    <property type="molecule type" value="Genomic_DNA"/>
</dbReference>
<dbReference type="Gene3D" id="3.30.70.2170">
    <property type="match status" value="1"/>
</dbReference>
<keyword evidence="4 8" id="KW-0812">Transmembrane</keyword>
<accession>A0A388T9N4</accession>
<evidence type="ECO:0000256" key="7">
    <source>
        <dbReference type="ARBA" id="ARBA00023136"/>
    </source>
</evidence>
<proteinExistence type="inferred from homology"/>
<keyword evidence="6" id="KW-0406">Ion transport</keyword>
<organism evidence="9 10">
    <name type="scientific">Termititenax aidoneus</name>
    <dbReference type="NCBI Taxonomy" id="2218524"/>
    <lineage>
        <taxon>Bacteria</taxon>
        <taxon>Bacillati</taxon>
        <taxon>Candidatus Margulisiibacteriota</taxon>
        <taxon>Candidatus Termititenacia</taxon>
        <taxon>Candidatus Termititenacales</taxon>
        <taxon>Candidatus Termititenacaceae</taxon>
        <taxon>Candidatus Termititenax</taxon>
    </lineage>
</organism>
<dbReference type="Gene3D" id="1.20.1460.20">
    <property type="match status" value="1"/>
</dbReference>
<evidence type="ECO:0000313" key="9">
    <source>
        <dbReference type="EMBL" id="GBR73080.1"/>
    </source>
</evidence>
<evidence type="ECO:0000256" key="6">
    <source>
        <dbReference type="ARBA" id="ARBA00023065"/>
    </source>
</evidence>
<keyword evidence="10" id="KW-1185">Reference proteome</keyword>
<name>A0A388T9N4_TERA1</name>
<comment type="subcellular location">
    <subcellularLocation>
        <location evidence="1">Membrane</location>
        <topology evidence="1">Multi-pass membrane protein</topology>
    </subcellularLocation>
</comment>
<gene>
    <name evidence="9" type="primary">ntpI</name>
    <name evidence="9" type="ORF">NO1_0526</name>
</gene>
<evidence type="ECO:0000256" key="1">
    <source>
        <dbReference type="ARBA" id="ARBA00004141"/>
    </source>
</evidence>
<dbReference type="GO" id="GO:0046961">
    <property type="term" value="F:proton-transporting ATPase activity, rotational mechanism"/>
    <property type="evidence" value="ECO:0007669"/>
    <property type="project" value="InterPro"/>
</dbReference>
<feature type="transmembrane region" description="Helical" evidence="8">
    <location>
        <begin position="435"/>
        <end position="456"/>
    </location>
</feature>
<evidence type="ECO:0000256" key="5">
    <source>
        <dbReference type="ARBA" id="ARBA00022989"/>
    </source>
</evidence>
<evidence type="ECO:0000256" key="2">
    <source>
        <dbReference type="ARBA" id="ARBA00009904"/>
    </source>
</evidence>
<feature type="transmembrane region" description="Helical" evidence="8">
    <location>
        <begin position="580"/>
        <end position="602"/>
    </location>
</feature>
<reference evidence="9 10" key="1">
    <citation type="journal article" date="2019" name="ISME J.">
        <title>Genome analyses of uncultured TG2/ZB3 bacteria in 'Margulisbacteria' specifically attached to ectosymbiotic spirochetes of protists in the termite gut.</title>
        <authorList>
            <person name="Utami Y.D."/>
            <person name="Kuwahara H."/>
            <person name="Igai K."/>
            <person name="Murakami T."/>
            <person name="Sugaya K."/>
            <person name="Morikawa T."/>
            <person name="Nagura Y."/>
            <person name="Yuki M."/>
            <person name="Deevong P."/>
            <person name="Inoue T."/>
            <person name="Kihara K."/>
            <person name="Lo N."/>
            <person name="Yamada A."/>
            <person name="Ohkuma M."/>
            <person name="Hongoh Y."/>
        </authorList>
    </citation>
    <scope>NUCLEOTIDE SEQUENCE [LARGE SCALE GENOMIC DNA]</scope>
    <source>
        <strain evidence="9">NkOx7-01</strain>
    </source>
</reference>
<comment type="similarity">
    <text evidence="2">Belongs to the V-ATPase 116 kDa subunit family.</text>
</comment>
<feature type="transmembrane region" description="Helical" evidence="8">
    <location>
        <begin position="338"/>
        <end position="371"/>
    </location>
</feature>
<dbReference type="PANTHER" id="PTHR11629">
    <property type="entry name" value="VACUOLAR PROTON ATPASES"/>
    <property type="match status" value="1"/>
</dbReference>
<evidence type="ECO:0000256" key="3">
    <source>
        <dbReference type="ARBA" id="ARBA00022448"/>
    </source>
</evidence>
<dbReference type="AlphaFoldDB" id="A0A388T9N4"/>
<feature type="transmembrane region" description="Helical" evidence="8">
    <location>
        <begin position="383"/>
        <end position="404"/>
    </location>
</feature>
<dbReference type="Pfam" id="PF01496">
    <property type="entry name" value="V_ATPase_I"/>
    <property type="match status" value="1"/>
</dbReference>
<dbReference type="PANTHER" id="PTHR11629:SF63">
    <property type="entry name" value="V-TYPE PROTON ATPASE SUBUNIT A"/>
    <property type="match status" value="1"/>
</dbReference>
<feature type="transmembrane region" description="Helical" evidence="8">
    <location>
        <begin position="499"/>
        <end position="520"/>
    </location>
</feature>
<evidence type="ECO:0000256" key="8">
    <source>
        <dbReference type="SAM" id="Phobius"/>
    </source>
</evidence>
<feature type="transmembrane region" description="Helical" evidence="8">
    <location>
        <begin position="556"/>
        <end position="574"/>
    </location>
</feature>